<dbReference type="InterPro" id="IPR003593">
    <property type="entry name" value="AAA+_ATPase"/>
</dbReference>
<evidence type="ECO:0000313" key="5">
    <source>
        <dbReference type="Proteomes" id="UP000202440"/>
    </source>
</evidence>
<dbReference type="GO" id="GO:0005524">
    <property type="term" value="F:ATP binding"/>
    <property type="evidence" value="ECO:0007669"/>
    <property type="project" value="UniProtKB-KW"/>
</dbReference>
<dbReference type="AlphaFoldDB" id="A0A222FPG3"/>
<keyword evidence="1" id="KW-0547">Nucleotide-binding</keyword>
<dbReference type="InterPro" id="IPR015854">
    <property type="entry name" value="ABC_transpr_LolD-like"/>
</dbReference>
<reference evidence="4 5" key="1">
    <citation type="submission" date="2017-07" db="EMBL/GenBank/DDBJ databases">
        <title>Annotated genome sequence of Bacterioplanes sanyensis isolated from Red Sea.</title>
        <authorList>
            <person name="Rehman Z.U."/>
        </authorList>
    </citation>
    <scope>NUCLEOTIDE SEQUENCE [LARGE SCALE GENOMIC DNA]</scope>
    <source>
        <strain evidence="4 5">NV9</strain>
    </source>
</reference>
<dbReference type="KEGG" id="bsan:CHH28_10535"/>
<keyword evidence="2 4" id="KW-0067">ATP-binding</keyword>
<dbReference type="SUPFAM" id="SSF52540">
    <property type="entry name" value="P-loop containing nucleoside triphosphate hydrolases"/>
    <property type="match status" value="1"/>
</dbReference>
<dbReference type="PANTHER" id="PTHR24220:SF611">
    <property type="entry name" value="ATP-BINDING COMPONENT OF ABC TRANSPORTER-RELATED"/>
    <property type="match status" value="1"/>
</dbReference>
<accession>A0A222FPG3</accession>
<evidence type="ECO:0000256" key="2">
    <source>
        <dbReference type="ARBA" id="ARBA00022840"/>
    </source>
</evidence>
<dbReference type="GO" id="GO:0016887">
    <property type="term" value="F:ATP hydrolysis activity"/>
    <property type="evidence" value="ECO:0007669"/>
    <property type="project" value="InterPro"/>
</dbReference>
<dbReference type="PROSITE" id="PS50893">
    <property type="entry name" value="ABC_TRANSPORTER_2"/>
    <property type="match status" value="1"/>
</dbReference>
<protein>
    <submittedName>
        <fullName evidence="4">ABC transporter ATP-binding protein</fullName>
    </submittedName>
</protein>
<gene>
    <name evidence="4" type="ORF">CHH28_10535</name>
</gene>
<dbReference type="InterPro" id="IPR027417">
    <property type="entry name" value="P-loop_NTPase"/>
</dbReference>
<dbReference type="GO" id="GO:0005886">
    <property type="term" value="C:plasma membrane"/>
    <property type="evidence" value="ECO:0007669"/>
    <property type="project" value="TreeGrafter"/>
</dbReference>
<feature type="domain" description="ABC transporter" evidence="3">
    <location>
        <begin position="2"/>
        <end position="225"/>
    </location>
</feature>
<name>A0A222FPG3_9GAMM</name>
<dbReference type="Gene3D" id="3.40.50.300">
    <property type="entry name" value="P-loop containing nucleotide triphosphate hydrolases"/>
    <property type="match status" value="1"/>
</dbReference>
<dbReference type="InterPro" id="IPR025662">
    <property type="entry name" value="Sigma_54_int_dom_ATP-bd_1"/>
</dbReference>
<dbReference type="EMBL" id="CP022530">
    <property type="protein sequence ID" value="ASP40898.1"/>
    <property type="molecule type" value="Genomic_DNA"/>
</dbReference>
<proteinExistence type="predicted"/>
<dbReference type="Pfam" id="PF00005">
    <property type="entry name" value="ABC_tran"/>
    <property type="match status" value="1"/>
</dbReference>
<dbReference type="PROSITE" id="PS00211">
    <property type="entry name" value="ABC_TRANSPORTER_1"/>
    <property type="match status" value="1"/>
</dbReference>
<dbReference type="InterPro" id="IPR003439">
    <property type="entry name" value="ABC_transporter-like_ATP-bd"/>
</dbReference>
<dbReference type="SMART" id="SM00382">
    <property type="entry name" value="AAA"/>
    <property type="match status" value="1"/>
</dbReference>
<sequence>MISIHELQFSYADQTVLNIPAWQIEPGERVLLHGESGSGKSTLLHLLAGLSTPNTGAICIGEQTINQLSARRRDAFRARHLGFIAQRLNLIPYLSVLDNVLLAAHLSHTAKRDSAHGGVRTHAIELLQQVNLPESLFHKTAQQLSLGQQQRVAIVRAMIHQPSVILADEPTSALDSHNRDLFMQQLQQLCSANNITLVMVSHDLTLATHFSQVQALTDINQTGAV</sequence>
<dbReference type="Proteomes" id="UP000202440">
    <property type="component" value="Chromosome"/>
</dbReference>
<dbReference type="PROSITE" id="PS00675">
    <property type="entry name" value="SIGMA54_INTERACT_1"/>
    <property type="match status" value="1"/>
</dbReference>
<evidence type="ECO:0000256" key="1">
    <source>
        <dbReference type="ARBA" id="ARBA00022741"/>
    </source>
</evidence>
<evidence type="ECO:0000313" key="4">
    <source>
        <dbReference type="EMBL" id="ASP40898.1"/>
    </source>
</evidence>
<keyword evidence="5" id="KW-1185">Reference proteome</keyword>
<dbReference type="GO" id="GO:0022857">
    <property type="term" value="F:transmembrane transporter activity"/>
    <property type="evidence" value="ECO:0007669"/>
    <property type="project" value="TreeGrafter"/>
</dbReference>
<dbReference type="OrthoDB" id="9802264at2"/>
<evidence type="ECO:0000259" key="3">
    <source>
        <dbReference type="PROSITE" id="PS50893"/>
    </source>
</evidence>
<dbReference type="PANTHER" id="PTHR24220">
    <property type="entry name" value="IMPORT ATP-BINDING PROTEIN"/>
    <property type="match status" value="1"/>
</dbReference>
<dbReference type="InterPro" id="IPR017871">
    <property type="entry name" value="ABC_transporter-like_CS"/>
</dbReference>
<organism evidence="4 5">
    <name type="scientific">Bacterioplanes sanyensis</name>
    <dbReference type="NCBI Taxonomy" id="1249553"/>
    <lineage>
        <taxon>Bacteria</taxon>
        <taxon>Pseudomonadati</taxon>
        <taxon>Pseudomonadota</taxon>
        <taxon>Gammaproteobacteria</taxon>
        <taxon>Oceanospirillales</taxon>
        <taxon>Oceanospirillaceae</taxon>
        <taxon>Bacterioplanes</taxon>
    </lineage>
</organism>